<gene>
    <name evidence="2" type="ORF">GcM1_221008</name>
</gene>
<protein>
    <submittedName>
        <fullName evidence="2">Uncharacterized protein</fullName>
    </submittedName>
</protein>
<name>A0A420IRI5_9PEZI</name>
<evidence type="ECO:0000313" key="3">
    <source>
        <dbReference type="Proteomes" id="UP000285326"/>
    </source>
</evidence>
<evidence type="ECO:0000313" key="2">
    <source>
        <dbReference type="EMBL" id="RKF77160.1"/>
    </source>
</evidence>
<dbReference type="AlphaFoldDB" id="A0A420IRI5"/>
<proteinExistence type="predicted"/>
<sequence length="91" mass="9732">SNVTASEVEHANSQTAQTSSVSSDIKTLNISVPPRWFNSNDRALKAADRLVAILTSPRTPKSSKPTLISQTPQILLLPPQPIPKTTISSPS</sequence>
<accession>A0A420IRI5</accession>
<organism evidence="2 3">
    <name type="scientific">Golovinomyces cichoracearum</name>
    <dbReference type="NCBI Taxonomy" id="62708"/>
    <lineage>
        <taxon>Eukaryota</taxon>
        <taxon>Fungi</taxon>
        <taxon>Dikarya</taxon>
        <taxon>Ascomycota</taxon>
        <taxon>Pezizomycotina</taxon>
        <taxon>Leotiomycetes</taxon>
        <taxon>Erysiphales</taxon>
        <taxon>Erysiphaceae</taxon>
        <taxon>Golovinomyces</taxon>
    </lineage>
</organism>
<dbReference type="Proteomes" id="UP000285326">
    <property type="component" value="Unassembled WGS sequence"/>
</dbReference>
<comment type="caution">
    <text evidence="2">The sequence shown here is derived from an EMBL/GenBank/DDBJ whole genome shotgun (WGS) entry which is preliminary data.</text>
</comment>
<reference evidence="2 3" key="1">
    <citation type="journal article" date="2018" name="BMC Genomics">
        <title>Comparative genome analyses reveal sequence features reflecting distinct modes of host-adaptation between dicot and monocot powdery mildew.</title>
        <authorList>
            <person name="Wu Y."/>
            <person name="Ma X."/>
            <person name="Pan Z."/>
            <person name="Kale S.D."/>
            <person name="Song Y."/>
            <person name="King H."/>
            <person name="Zhang Q."/>
            <person name="Presley C."/>
            <person name="Deng X."/>
            <person name="Wei C.I."/>
            <person name="Xiao S."/>
        </authorList>
    </citation>
    <scope>NUCLEOTIDE SEQUENCE [LARGE SCALE GENOMIC DNA]</scope>
    <source>
        <strain evidence="2">UMSG1</strain>
    </source>
</reference>
<feature type="non-terminal residue" evidence="2">
    <location>
        <position position="1"/>
    </location>
</feature>
<feature type="region of interest" description="Disordered" evidence="1">
    <location>
        <begin position="1"/>
        <end position="25"/>
    </location>
</feature>
<dbReference type="EMBL" id="MCBS01022191">
    <property type="protein sequence ID" value="RKF77160.1"/>
    <property type="molecule type" value="Genomic_DNA"/>
</dbReference>
<evidence type="ECO:0000256" key="1">
    <source>
        <dbReference type="SAM" id="MobiDB-lite"/>
    </source>
</evidence>